<dbReference type="AlphaFoldDB" id="A0AAQ3RZQ4"/>
<evidence type="ECO:0000313" key="1">
    <source>
        <dbReference type="EMBL" id="WVZ10411.1"/>
    </source>
</evidence>
<keyword evidence="2" id="KW-1185">Reference proteome</keyword>
<name>A0AAQ3RZQ4_VIGMU</name>
<accession>A0AAQ3RZQ4</accession>
<dbReference type="Proteomes" id="UP001374535">
    <property type="component" value="Chromosome 5"/>
</dbReference>
<sequence>MRNVSSHTKIIVHKLCGLQMLLSLWITNCYLPPVKNSNSSMFYLMQKCTKAPLLLHWTHATSPGQNSSKIISCTSRKNSNWRRGNKILLVYRIQNPTNSTISPTYKNSEVRHLSEQIQSHFWPLC</sequence>
<protein>
    <submittedName>
        <fullName evidence="1">Uncharacterized protein</fullName>
    </submittedName>
</protein>
<dbReference type="EMBL" id="CP144696">
    <property type="protein sequence ID" value="WVZ10411.1"/>
    <property type="molecule type" value="Genomic_DNA"/>
</dbReference>
<proteinExistence type="predicted"/>
<gene>
    <name evidence="1" type="ORF">V8G54_014941</name>
</gene>
<evidence type="ECO:0000313" key="2">
    <source>
        <dbReference type="Proteomes" id="UP001374535"/>
    </source>
</evidence>
<reference evidence="1 2" key="1">
    <citation type="journal article" date="2023" name="Life. Sci Alliance">
        <title>Evolutionary insights into 3D genome organization and epigenetic landscape of Vigna mungo.</title>
        <authorList>
            <person name="Junaid A."/>
            <person name="Singh B."/>
            <person name="Bhatia S."/>
        </authorList>
    </citation>
    <scope>NUCLEOTIDE SEQUENCE [LARGE SCALE GENOMIC DNA]</scope>
    <source>
        <strain evidence="1">Urdbean</strain>
    </source>
</reference>
<organism evidence="1 2">
    <name type="scientific">Vigna mungo</name>
    <name type="common">Black gram</name>
    <name type="synonym">Phaseolus mungo</name>
    <dbReference type="NCBI Taxonomy" id="3915"/>
    <lineage>
        <taxon>Eukaryota</taxon>
        <taxon>Viridiplantae</taxon>
        <taxon>Streptophyta</taxon>
        <taxon>Embryophyta</taxon>
        <taxon>Tracheophyta</taxon>
        <taxon>Spermatophyta</taxon>
        <taxon>Magnoliopsida</taxon>
        <taxon>eudicotyledons</taxon>
        <taxon>Gunneridae</taxon>
        <taxon>Pentapetalae</taxon>
        <taxon>rosids</taxon>
        <taxon>fabids</taxon>
        <taxon>Fabales</taxon>
        <taxon>Fabaceae</taxon>
        <taxon>Papilionoideae</taxon>
        <taxon>50 kb inversion clade</taxon>
        <taxon>NPAAA clade</taxon>
        <taxon>indigoferoid/millettioid clade</taxon>
        <taxon>Phaseoleae</taxon>
        <taxon>Vigna</taxon>
    </lineage>
</organism>